<gene>
    <name evidence="1" type="ORF">MERR_LOCUS3700</name>
</gene>
<sequence>MNVRKLAQDDHQKIFYSLQGGSSMIVDSLMVEAKKQKANVGIKLRKLGVTVTYANAISFNTLNIYSSEPKPQSLCGLTLCYFVVVKAVLDIGQKTKDKAKVYQQP</sequence>
<keyword evidence="2" id="KW-1185">Reference proteome</keyword>
<evidence type="ECO:0000313" key="2">
    <source>
        <dbReference type="Proteomes" id="UP000467841"/>
    </source>
</evidence>
<comment type="caution">
    <text evidence="1">The sequence shown here is derived from an EMBL/GenBank/DDBJ whole genome shotgun (WGS) entry which is preliminary data.</text>
</comment>
<evidence type="ECO:0000313" key="1">
    <source>
        <dbReference type="EMBL" id="CAA7016465.1"/>
    </source>
</evidence>
<dbReference type="EMBL" id="CACVBM020000222">
    <property type="protein sequence ID" value="CAA7016465.1"/>
    <property type="molecule type" value="Genomic_DNA"/>
</dbReference>
<organism evidence="1 2">
    <name type="scientific">Microthlaspi erraticum</name>
    <dbReference type="NCBI Taxonomy" id="1685480"/>
    <lineage>
        <taxon>Eukaryota</taxon>
        <taxon>Viridiplantae</taxon>
        <taxon>Streptophyta</taxon>
        <taxon>Embryophyta</taxon>
        <taxon>Tracheophyta</taxon>
        <taxon>Spermatophyta</taxon>
        <taxon>Magnoliopsida</taxon>
        <taxon>eudicotyledons</taxon>
        <taxon>Gunneridae</taxon>
        <taxon>Pentapetalae</taxon>
        <taxon>rosids</taxon>
        <taxon>malvids</taxon>
        <taxon>Brassicales</taxon>
        <taxon>Brassicaceae</taxon>
        <taxon>Coluteocarpeae</taxon>
        <taxon>Microthlaspi</taxon>
    </lineage>
</organism>
<reference evidence="1" key="1">
    <citation type="submission" date="2020-01" db="EMBL/GenBank/DDBJ databases">
        <authorList>
            <person name="Mishra B."/>
        </authorList>
    </citation>
    <scope>NUCLEOTIDE SEQUENCE [LARGE SCALE GENOMIC DNA]</scope>
</reference>
<name>A0A6D2HKI2_9BRAS</name>
<dbReference type="Proteomes" id="UP000467841">
    <property type="component" value="Unassembled WGS sequence"/>
</dbReference>
<protein>
    <submittedName>
        <fullName evidence="1">Uncharacterized protein</fullName>
    </submittedName>
</protein>
<dbReference type="AlphaFoldDB" id="A0A6D2HKI2"/>
<proteinExistence type="predicted"/>
<accession>A0A6D2HKI2</accession>